<sequence>MEQDKTVAGLSERLDDRNTAHPSPDATGNGPAHVSNLTEEVNAVTNNDNNDDANNNDTDAGPHEHDRGHNPDPTHAHTGSEAMEQDPVQQTTAPEGAPAETHTYDAPLAFCAVDAAHNDVSADGGNHSHMGNDANGDDGGDDGSDDDNGDFDLDLDSILAGHLNMLATQGQLGFNAGGQSDASPSGDMDSSDLGQHQQQRDGASAAVVRTRPGAENEPQAKRHRGPAAPDAPRRPRGRPPGRANGQRRRPVMFKRFVRNAPDAPVREECVARVVRTRLDAMHRDTDGRNVVDADNMRLSAADDATLPPALCFRRTLEPLAEKRMYICVTPGCGRSFDCSAQNSLIGCTGIMRDASGTGASDDPDDMFDGEDRLARAAEGIPIEGFVCPIHGEHHAYCAQCLLGHLKLDTHVVGVDDGDYSEEGWAATDAQLAGRWPVRCPGAVRVWLDAPPSVGTCRLPPGATMATIDSTAAAMATIARCPFVLGPRFARALIERCPPADMRHALADTFSMAKAECKRDAHVCATPDDDVNSDLYDRDENGQEADNNDVDLNLYDRGQDGQDGQEADDDDRVEQEHDNDNGNARAIDSVRRRALRFTRQKGLARLMAAAEVEYRRHATATNPQYWLSPCPYEPCPVSTHIDRARVFGVVCITCEGCRRIHCSGCRARLDGCDPETLTKHMYECYDHRHAPWFSRDDVHFLGRFLRDPATAAAASDPNRPARSNADAPDAQGAHTCLQILLDTTGGAGVRLAIAACIAECLLRADRNGSTQRCPTCHRRVNLGEARAHTAAAATEALARARAVGDAAAMDAHARRLAGVYSTAVDFCACGTMWCYLCERVMPTSRAQRIAIQGVRDDASSSAPHVDSGISVAPYNTLPVDFDPPPAEMHKCPAVPAVAEDGQVLADADLAEAQAWWAEREAARIYWHEAPEHGPWRHTADWPRHERASQRCEAHVRNDPLWAHKWPACPPSMADLGDLRDAGFIDPKTMSTGSSPMPSPLARALAGRANLERFHVAKRQRLVAEAMRCVEAAPWIGPDMVAAIRRWLQPTGAWRRIERTHGAFCRLADAAPGARQLWHPPLAGDRSPHAALAVQHHYRPQQPQQQPPHQHRQPWSQQQQQQQAQESAPMDTTTTTTTTTMATPTTQRGSDAHSVARRGSTEEDLSWVEMLTTPVHSAPLQ</sequence>
<evidence type="ECO:0000256" key="1">
    <source>
        <dbReference type="SAM" id="MobiDB-lite"/>
    </source>
</evidence>
<feature type="compositionally biased region" description="Basic and acidic residues" evidence="1">
    <location>
        <begin position="60"/>
        <end position="75"/>
    </location>
</feature>
<feature type="compositionally biased region" description="Acidic residues" evidence="1">
    <location>
        <begin position="562"/>
        <end position="572"/>
    </location>
</feature>
<feature type="region of interest" description="Disordered" evidence="1">
    <location>
        <begin position="118"/>
        <end position="149"/>
    </location>
</feature>
<feature type="compositionally biased region" description="Acidic residues" evidence="1">
    <location>
        <begin position="135"/>
        <end position="149"/>
    </location>
</feature>
<feature type="compositionally biased region" description="Polar residues" evidence="1">
    <location>
        <begin position="192"/>
        <end position="201"/>
    </location>
</feature>
<feature type="region of interest" description="Disordered" evidence="1">
    <location>
        <begin position="1094"/>
        <end position="1179"/>
    </location>
</feature>
<proteinExistence type="predicted"/>
<gene>
    <name evidence="2" type="ORF">pqer_cds_50</name>
</gene>
<accession>A0A2U7U7S3</accession>
<reference evidence="2" key="1">
    <citation type="journal article" date="2018" name="Nat. Commun.">
        <title>Diversity and evolution of the emerging Pandoraviridae family.</title>
        <authorList>
            <person name="Legendre M."/>
            <person name="Fabre E."/>
            <person name="Poirot O."/>
            <person name="Jeudy S."/>
            <person name="Lartigue A."/>
            <person name="Alempic J.M."/>
            <person name="Beucher L."/>
            <person name="Philippe N."/>
            <person name="Bertaux L."/>
            <person name="Christo-Foroux E."/>
            <person name="Labadie K."/>
            <person name="Coute Y."/>
            <person name="Abergel C."/>
            <person name="Claverie J.M."/>
        </authorList>
    </citation>
    <scope>NUCLEOTIDE SEQUENCE [LARGE SCALE GENOMIC DNA]</scope>
    <source>
        <strain evidence="2">Quercus</strain>
    </source>
</reference>
<feature type="region of interest" description="Disordered" evidence="1">
    <location>
        <begin position="174"/>
        <end position="252"/>
    </location>
</feature>
<dbReference type="RefSeq" id="YP_009482741.1">
    <property type="nucleotide sequence ID" value="NC_037667.1"/>
</dbReference>
<feature type="region of interest" description="Disordered" evidence="1">
    <location>
        <begin position="1"/>
        <end position="103"/>
    </location>
</feature>
<dbReference type="EMBL" id="MG011689">
    <property type="protein sequence ID" value="AVK74472.1"/>
    <property type="molecule type" value="Genomic_DNA"/>
</dbReference>
<dbReference type="GeneID" id="36843613"/>
<evidence type="ECO:0000313" key="2">
    <source>
        <dbReference type="EMBL" id="AVK74472.1"/>
    </source>
</evidence>
<feature type="compositionally biased region" description="Basic residues" evidence="1">
    <location>
        <begin position="234"/>
        <end position="252"/>
    </location>
</feature>
<protein>
    <submittedName>
        <fullName evidence="2">Uncharacterized protein</fullName>
    </submittedName>
</protein>
<dbReference type="Proteomes" id="UP000248852">
    <property type="component" value="Segment"/>
</dbReference>
<dbReference type="KEGG" id="vg:36843613"/>
<feature type="compositionally biased region" description="Low complexity" evidence="1">
    <location>
        <begin position="1130"/>
        <end position="1144"/>
    </location>
</feature>
<feature type="compositionally biased region" description="Polar residues" evidence="1">
    <location>
        <begin position="174"/>
        <end position="183"/>
    </location>
</feature>
<name>A0A2U7U7S3_9VIRU</name>
<feature type="compositionally biased region" description="Low complexity" evidence="1">
    <location>
        <begin position="1098"/>
        <end position="1123"/>
    </location>
</feature>
<feature type="region of interest" description="Disordered" evidence="1">
    <location>
        <begin position="527"/>
        <end position="584"/>
    </location>
</feature>
<organism evidence="2">
    <name type="scientific">Pandoravirus quercus</name>
    <dbReference type="NCBI Taxonomy" id="2107709"/>
    <lineage>
        <taxon>Viruses</taxon>
        <taxon>Pandoravirus</taxon>
    </lineage>
</organism>
<feature type="compositionally biased region" description="Low complexity" evidence="1">
    <location>
        <begin position="41"/>
        <end position="59"/>
    </location>
</feature>